<reference evidence="2" key="1">
    <citation type="journal article" date="2015" name="Nature">
        <title>Complex archaea that bridge the gap between prokaryotes and eukaryotes.</title>
        <authorList>
            <person name="Spang A."/>
            <person name="Saw J.H."/>
            <person name="Jorgensen S.L."/>
            <person name="Zaremba-Niedzwiedzka K."/>
            <person name="Martijn J."/>
            <person name="Lind A.E."/>
            <person name="van Eijk R."/>
            <person name="Schleper C."/>
            <person name="Guy L."/>
            <person name="Ettema T.J."/>
        </authorList>
    </citation>
    <scope>NUCLEOTIDE SEQUENCE</scope>
</reference>
<proteinExistence type="predicted"/>
<name>A0A0F9XPZ2_9ZZZZ</name>
<evidence type="ECO:0008006" key="3">
    <source>
        <dbReference type="Google" id="ProtNLM"/>
    </source>
</evidence>
<feature type="region of interest" description="Disordered" evidence="1">
    <location>
        <begin position="170"/>
        <end position="320"/>
    </location>
</feature>
<protein>
    <recommendedName>
        <fullName evidence="3">DUF2815 domain-containing protein</fullName>
    </recommendedName>
</protein>
<gene>
    <name evidence="2" type="ORF">LCGC14_0187700</name>
</gene>
<dbReference type="SUPFAM" id="SSF50249">
    <property type="entry name" value="Nucleic acid-binding proteins"/>
    <property type="match status" value="1"/>
</dbReference>
<feature type="region of interest" description="Disordered" evidence="1">
    <location>
        <begin position="87"/>
        <end position="106"/>
    </location>
</feature>
<accession>A0A0F9XPZ2</accession>
<comment type="caution">
    <text evidence="2">The sequence shown here is derived from an EMBL/GenBank/DDBJ whole genome shotgun (WGS) entry which is preliminary data.</text>
</comment>
<sequence length="320" mass="37138">MAEKDPTKVKLNDVRLSFPNLFAPRGFGKSNRGKPAYSASFFVPKDGKRGEMMYDDILDAIDAAKEKEWGSDSKKWPKVKKVNIAVKDGDKPADEDDDPKPEEEGMYVVAARNYKQPRVLDRDKTELHESDGLPYGGCYVDGIVRFWAQTYEGIPRINCSLEGVRYRRKGEPFGAAPLDPDEFDNLPEEEEEDEGGSRRSSRRRDAEEGDDDRGSRRSRRDAEEGDDDRGSRRSRRDRDDEDEDRGSRRSRRDKDDEDEDRGSRRSRRDEDDEDEDRGSRRSRRDEDDDSDDRPARRSRRDADEDEDRGSRRSRRNNDDI</sequence>
<evidence type="ECO:0000313" key="2">
    <source>
        <dbReference type="EMBL" id="KKN94423.1"/>
    </source>
</evidence>
<feature type="compositionally biased region" description="Acidic residues" evidence="1">
    <location>
        <begin position="93"/>
        <end position="105"/>
    </location>
</feature>
<evidence type="ECO:0000256" key="1">
    <source>
        <dbReference type="SAM" id="MobiDB-lite"/>
    </source>
</evidence>
<dbReference type="InterPro" id="IPR022595">
    <property type="entry name" value="Enc34_ssDNA-bd"/>
</dbReference>
<dbReference type="AlphaFoldDB" id="A0A0F9XPZ2"/>
<dbReference type="EMBL" id="LAZR01000078">
    <property type="protein sequence ID" value="KKN94423.1"/>
    <property type="molecule type" value="Genomic_DNA"/>
</dbReference>
<feature type="compositionally biased region" description="Acidic residues" evidence="1">
    <location>
        <begin position="179"/>
        <end position="194"/>
    </location>
</feature>
<dbReference type="InterPro" id="IPR012340">
    <property type="entry name" value="NA-bd_OB-fold"/>
</dbReference>
<organism evidence="2">
    <name type="scientific">marine sediment metagenome</name>
    <dbReference type="NCBI Taxonomy" id="412755"/>
    <lineage>
        <taxon>unclassified sequences</taxon>
        <taxon>metagenomes</taxon>
        <taxon>ecological metagenomes</taxon>
    </lineage>
</organism>
<dbReference type="Gene3D" id="2.40.50.140">
    <property type="entry name" value="Nucleic acid-binding proteins"/>
    <property type="match status" value="1"/>
</dbReference>
<dbReference type="Pfam" id="PF10991">
    <property type="entry name" value="Enc34_ssDNA-bd"/>
    <property type="match status" value="1"/>
</dbReference>